<evidence type="ECO:0000256" key="1">
    <source>
        <dbReference type="SAM" id="SignalP"/>
    </source>
</evidence>
<evidence type="ECO:0000313" key="2">
    <source>
        <dbReference type="Proteomes" id="UP000887566"/>
    </source>
</evidence>
<proteinExistence type="predicted"/>
<protein>
    <submittedName>
        <fullName evidence="3">Uncharacterized protein</fullName>
    </submittedName>
</protein>
<reference evidence="3" key="1">
    <citation type="submission" date="2022-11" db="UniProtKB">
        <authorList>
            <consortium name="WormBaseParasite"/>
        </authorList>
    </citation>
    <scope>IDENTIFICATION</scope>
</reference>
<feature type="chain" id="PRO_5037961954" evidence="1">
    <location>
        <begin position="27"/>
        <end position="92"/>
    </location>
</feature>
<organism evidence="2 3">
    <name type="scientific">Plectus sambesii</name>
    <dbReference type="NCBI Taxonomy" id="2011161"/>
    <lineage>
        <taxon>Eukaryota</taxon>
        <taxon>Metazoa</taxon>
        <taxon>Ecdysozoa</taxon>
        <taxon>Nematoda</taxon>
        <taxon>Chromadorea</taxon>
        <taxon>Plectida</taxon>
        <taxon>Plectina</taxon>
        <taxon>Plectoidea</taxon>
        <taxon>Plectidae</taxon>
        <taxon>Plectus</taxon>
    </lineage>
</organism>
<name>A0A914UZS9_9BILA</name>
<dbReference type="AlphaFoldDB" id="A0A914UZS9"/>
<accession>A0A914UZS9</accession>
<feature type="signal peptide" evidence="1">
    <location>
        <begin position="1"/>
        <end position="26"/>
    </location>
</feature>
<sequence length="92" mass="10229">MSSVHHCYFVALLLLTLHYSPTSARADKALMLRMASGQPIMLTRLDRTINSAMETIGKPLLPSSQARLASAQALLLRAEKQRRFPGYAIRFG</sequence>
<keyword evidence="1" id="KW-0732">Signal</keyword>
<evidence type="ECO:0000313" key="3">
    <source>
        <dbReference type="WBParaSite" id="PSAMB.scaffold14008size2037.g35809.t1"/>
    </source>
</evidence>
<dbReference type="WBParaSite" id="PSAMB.scaffold14008size2037.g35809.t1">
    <property type="protein sequence ID" value="PSAMB.scaffold14008size2037.g35809.t1"/>
    <property type="gene ID" value="PSAMB.scaffold14008size2037.g35809"/>
</dbReference>
<keyword evidence="2" id="KW-1185">Reference proteome</keyword>
<dbReference type="Proteomes" id="UP000887566">
    <property type="component" value="Unplaced"/>
</dbReference>